<feature type="coiled-coil region" evidence="2">
    <location>
        <begin position="243"/>
        <end position="304"/>
    </location>
</feature>
<dbReference type="Proteomes" id="UP001630127">
    <property type="component" value="Unassembled WGS sequence"/>
</dbReference>
<dbReference type="GO" id="GO:0005634">
    <property type="term" value="C:nucleus"/>
    <property type="evidence" value="ECO:0007669"/>
    <property type="project" value="UniProtKB-ARBA"/>
</dbReference>
<keyword evidence="5" id="KW-1185">Reference proteome</keyword>
<keyword evidence="2" id="KW-0175">Coiled coil</keyword>
<evidence type="ECO:0000313" key="4">
    <source>
        <dbReference type="EMBL" id="KAL3524750.1"/>
    </source>
</evidence>
<accession>A0ABD2ZZ53</accession>
<keyword evidence="1" id="KW-0507">mRNA processing</keyword>
<name>A0ABD2ZZ53_9GENT</name>
<feature type="domain" description="CID" evidence="3">
    <location>
        <begin position="27"/>
        <end position="159"/>
    </location>
</feature>
<dbReference type="PROSITE" id="PS51391">
    <property type="entry name" value="CID"/>
    <property type="match status" value="1"/>
</dbReference>
<dbReference type="Gene3D" id="1.25.40.90">
    <property type="match status" value="1"/>
</dbReference>
<dbReference type="AlphaFoldDB" id="A0ABD2ZZ53"/>
<dbReference type="GO" id="GO:0006397">
    <property type="term" value="P:mRNA processing"/>
    <property type="evidence" value="ECO:0007669"/>
    <property type="project" value="UniProtKB-KW"/>
</dbReference>
<dbReference type="EMBL" id="JBJUIK010000006">
    <property type="protein sequence ID" value="KAL3524750.1"/>
    <property type="molecule type" value="Genomic_DNA"/>
</dbReference>
<reference evidence="4 5" key="1">
    <citation type="submission" date="2024-11" db="EMBL/GenBank/DDBJ databases">
        <title>A near-complete genome assembly of Cinchona calisaya.</title>
        <authorList>
            <person name="Lian D.C."/>
            <person name="Zhao X.W."/>
            <person name="Wei L."/>
        </authorList>
    </citation>
    <scope>NUCLEOTIDE SEQUENCE [LARGE SCALE GENOMIC DNA]</scope>
    <source>
        <tissue evidence="4">Nenye</tissue>
    </source>
</reference>
<dbReference type="Pfam" id="PF04818">
    <property type="entry name" value="CID"/>
    <property type="match status" value="1"/>
</dbReference>
<evidence type="ECO:0000259" key="3">
    <source>
        <dbReference type="PROSITE" id="PS51391"/>
    </source>
</evidence>
<dbReference type="InterPro" id="IPR008942">
    <property type="entry name" value="ENTH_VHS"/>
</dbReference>
<organism evidence="4 5">
    <name type="scientific">Cinchona calisaya</name>
    <dbReference type="NCBI Taxonomy" id="153742"/>
    <lineage>
        <taxon>Eukaryota</taxon>
        <taxon>Viridiplantae</taxon>
        <taxon>Streptophyta</taxon>
        <taxon>Embryophyta</taxon>
        <taxon>Tracheophyta</taxon>
        <taxon>Spermatophyta</taxon>
        <taxon>Magnoliopsida</taxon>
        <taxon>eudicotyledons</taxon>
        <taxon>Gunneridae</taxon>
        <taxon>Pentapetalae</taxon>
        <taxon>asterids</taxon>
        <taxon>lamiids</taxon>
        <taxon>Gentianales</taxon>
        <taxon>Rubiaceae</taxon>
        <taxon>Cinchonoideae</taxon>
        <taxon>Cinchoneae</taxon>
        <taxon>Cinchona</taxon>
    </lineage>
</organism>
<gene>
    <name evidence="4" type="ORF">ACH5RR_013122</name>
</gene>
<dbReference type="SUPFAM" id="SSF48464">
    <property type="entry name" value="ENTH/VHS domain"/>
    <property type="match status" value="1"/>
</dbReference>
<evidence type="ECO:0000256" key="1">
    <source>
        <dbReference type="ARBA" id="ARBA00022664"/>
    </source>
</evidence>
<evidence type="ECO:0000313" key="5">
    <source>
        <dbReference type="Proteomes" id="UP001630127"/>
    </source>
</evidence>
<dbReference type="PANTHER" id="PTHR12460:SF27">
    <property type="entry name" value="ENTH_VHS FAMILY PROTEIN"/>
    <property type="match status" value="1"/>
</dbReference>
<dbReference type="InterPro" id="IPR006569">
    <property type="entry name" value="CID_dom"/>
</dbReference>
<evidence type="ECO:0000256" key="2">
    <source>
        <dbReference type="SAM" id="Coils"/>
    </source>
</evidence>
<protein>
    <recommendedName>
        <fullName evidence="3">CID domain-containing protein</fullName>
    </recommendedName>
</protein>
<proteinExistence type="predicted"/>
<comment type="caution">
    <text evidence="4">The sequence shown here is derived from an EMBL/GenBank/DDBJ whole genome shotgun (WGS) entry which is preliminary data.</text>
</comment>
<dbReference type="SMART" id="SM00582">
    <property type="entry name" value="RPR"/>
    <property type="match status" value="1"/>
</dbReference>
<sequence length="561" mass="61769">MKSMLWFQSGVLEGGGAGGLFLGVGMNSVFTEELLAEKLSKLNSSQQCIETLSHWCIFHRSKAEQVVTTWDKQFHSSDLTHKVPLLYLANDILQNSKRNGNEFVTGFWKVLPSALKDIVEKGDDRGKNVVSRLVNIWEERRVFGSHAKSLKDVMLAAESPAPLEFGRKRSRSVRIVKRDSRTIKTKLTVGGTAEKIVTAFHLVLSEQSSESEEMNKCMSVVHHVRKMERDVDVVLTKAKDPKRKTLAKQLEEEENLLKQSIDKLKVVEANRMALVSQLREALHIQESELENVRTQVQVAQSQQEFASNMRHRLEDENYVADSRSSVSPASSIDVTAKTGQTTKKTTAAIAAEVADMLAASSSSQYIMSSVLSTFAAEHEKNAGLTKSSTASTPCSVPNNAANNSVLKSDGAVLDPNIFLSGKQLNPTQNNLYQIAPATLQGQITNSQAQYHLLSNPPSQQYLQPSGGTLSPYAYGSIPPLPPGPPPSVPHQLSYMLSPMVPLTQQQLQINQQQAPTMGHQPSPLNQRSIPLPPQLPAPSFRPLTPIQPPGMVYYAPPHHLH</sequence>
<dbReference type="FunFam" id="1.25.40.90:FF:000018">
    <property type="entry name" value="ENTH/VHS family protein isoform 1"/>
    <property type="match status" value="1"/>
</dbReference>
<dbReference type="PANTHER" id="PTHR12460">
    <property type="entry name" value="CYCLIN-DEPENDENT KINASE INHIBITOR-RELATED PROTEIN"/>
    <property type="match status" value="1"/>
</dbReference>
<dbReference type="CDD" id="cd16981">
    <property type="entry name" value="CID_RPRD_like"/>
    <property type="match status" value="1"/>
</dbReference>